<comment type="caution">
    <text evidence="2">The sequence shown here is derived from an EMBL/GenBank/DDBJ whole genome shotgun (WGS) entry which is preliminary data.</text>
</comment>
<evidence type="ECO:0000313" key="2">
    <source>
        <dbReference type="EMBL" id="OMJ07456.1"/>
    </source>
</evidence>
<dbReference type="EMBL" id="LSSM01007651">
    <property type="protein sequence ID" value="OMJ07456.1"/>
    <property type="molecule type" value="Genomic_DNA"/>
</dbReference>
<name>A0A1R1WYJ4_9FUNG</name>
<sequence length="71" mass="7946">MRPAIVGILERFEIINENISLDENDEISGNSGLSKESDEESSGNEYSELSVKKRLKTAFEKVSATIKKKKN</sequence>
<feature type="region of interest" description="Disordered" evidence="1">
    <location>
        <begin position="23"/>
        <end position="49"/>
    </location>
</feature>
<reference evidence="3" key="1">
    <citation type="submission" date="2017-01" db="EMBL/GenBank/DDBJ databases">
        <authorList>
            <person name="Wang Y."/>
            <person name="White M."/>
            <person name="Kvist S."/>
            <person name="Moncalvo J.-M."/>
        </authorList>
    </citation>
    <scope>NUCLEOTIDE SEQUENCE [LARGE SCALE GENOMIC DNA]</scope>
    <source>
        <strain evidence="3">ID-206-W2</strain>
    </source>
</reference>
<evidence type="ECO:0000256" key="1">
    <source>
        <dbReference type="SAM" id="MobiDB-lite"/>
    </source>
</evidence>
<evidence type="ECO:0000313" key="3">
    <source>
        <dbReference type="Proteomes" id="UP000187429"/>
    </source>
</evidence>
<protein>
    <submittedName>
        <fullName evidence="2">Uncharacterized protein</fullName>
    </submittedName>
</protein>
<proteinExistence type="predicted"/>
<keyword evidence="3" id="KW-1185">Reference proteome</keyword>
<gene>
    <name evidence="2" type="ORF">AYI69_g11450</name>
</gene>
<dbReference type="AlphaFoldDB" id="A0A1R1WYJ4"/>
<organism evidence="2 3">
    <name type="scientific">Smittium culicis</name>
    <dbReference type="NCBI Taxonomy" id="133412"/>
    <lineage>
        <taxon>Eukaryota</taxon>
        <taxon>Fungi</taxon>
        <taxon>Fungi incertae sedis</taxon>
        <taxon>Zoopagomycota</taxon>
        <taxon>Kickxellomycotina</taxon>
        <taxon>Harpellomycetes</taxon>
        <taxon>Harpellales</taxon>
        <taxon>Legeriomycetaceae</taxon>
        <taxon>Smittium</taxon>
    </lineage>
</organism>
<dbReference type="Proteomes" id="UP000187429">
    <property type="component" value="Unassembled WGS sequence"/>
</dbReference>
<accession>A0A1R1WYJ4</accession>